<dbReference type="OrthoDB" id="9787053at2"/>
<feature type="chain" id="PRO_5008687864" evidence="1">
    <location>
        <begin position="24"/>
        <end position="214"/>
    </location>
</feature>
<dbReference type="PANTHER" id="PTHR36573">
    <property type="entry name" value="INTERMEMBRANE PHOSPHOLIPID TRANSPORT SYSTEM BINDING PROTEIN MLAC"/>
    <property type="match status" value="1"/>
</dbReference>
<proteinExistence type="predicted"/>
<sequence length="214" mass="24211">MLNKFKTTIFLVLALLFSSTAFAENDPYKEMQVAADKIFSTMNAQSAALKSNPNKLKEIVKSDLLPYVQVKYAGALILGNYYKSATEAQRTAYFEAFENYLVQAFAQALSMYNGQTYQVESPKDLTGKTLISIRVLLNQPDKNQQPLRIDFQWRKNSITGEWKAYDLVAEGVSMITTKQNEWSTILRQDGIDALTKQLTELSNRNIDPNAKQKG</sequence>
<accession>A0A1C3Z4C4</accession>
<dbReference type="RefSeq" id="WP_091346313.1">
    <property type="nucleotide sequence ID" value="NZ_FMAQ01000001.1"/>
</dbReference>
<dbReference type="PIRSF" id="PIRSF004649">
    <property type="entry name" value="MlaC"/>
    <property type="match status" value="1"/>
</dbReference>
<reference evidence="3" key="1">
    <citation type="submission" date="2016-08" db="EMBL/GenBank/DDBJ databases">
        <authorList>
            <person name="Varghese N."/>
            <person name="Submissions Spin"/>
        </authorList>
    </citation>
    <scope>NUCLEOTIDE SEQUENCE [LARGE SCALE GENOMIC DNA]</scope>
    <source>
        <strain evidence="3">R-53248</strain>
    </source>
</reference>
<keyword evidence="3" id="KW-1185">Reference proteome</keyword>
<dbReference type="AlphaFoldDB" id="A0A1C3Z4C4"/>
<organism evidence="2 3">
    <name type="scientific">Gilliamella bombicola</name>
    <dbReference type="NCBI Taxonomy" id="1798182"/>
    <lineage>
        <taxon>Bacteria</taxon>
        <taxon>Pseudomonadati</taxon>
        <taxon>Pseudomonadota</taxon>
        <taxon>Gammaproteobacteria</taxon>
        <taxon>Orbales</taxon>
        <taxon>Orbaceae</taxon>
        <taxon>Gilliamella</taxon>
    </lineage>
</organism>
<keyword evidence="1" id="KW-0732">Signal</keyword>
<name>A0A1C3Z4C4_9GAMM</name>
<dbReference type="InterPro" id="IPR042245">
    <property type="entry name" value="Tgt2/MlaC_sf"/>
</dbReference>
<dbReference type="Gene3D" id="3.10.450.710">
    <property type="entry name" value="Tgt2/MlaC"/>
    <property type="match status" value="1"/>
</dbReference>
<evidence type="ECO:0000313" key="3">
    <source>
        <dbReference type="Proteomes" id="UP000199670"/>
    </source>
</evidence>
<dbReference type="InterPro" id="IPR008869">
    <property type="entry name" value="MlaC/ttg2D"/>
</dbReference>
<evidence type="ECO:0000313" key="2">
    <source>
        <dbReference type="EMBL" id="SCB77083.1"/>
    </source>
</evidence>
<feature type="signal peptide" evidence="1">
    <location>
        <begin position="1"/>
        <end position="23"/>
    </location>
</feature>
<dbReference type="PANTHER" id="PTHR36573:SF1">
    <property type="entry name" value="INTERMEMBRANE PHOSPHOLIPID TRANSPORT SYSTEM BINDING PROTEIN MLAC"/>
    <property type="match status" value="1"/>
</dbReference>
<dbReference type="EMBL" id="FMAQ01000001">
    <property type="protein sequence ID" value="SCB77083.1"/>
    <property type="molecule type" value="Genomic_DNA"/>
</dbReference>
<dbReference type="Pfam" id="PF05494">
    <property type="entry name" value="MlaC"/>
    <property type="match status" value="1"/>
</dbReference>
<protein>
    <submittedName>
        <fullName evidence="2">Phospholipid transport system substrate-binding protein</fullName>
    </submittedName>
</protein>
<dbReference type="STRING" id="1798182.GA0061081_101241"/>
<dbReference type="NCBIfam" id="NF011697">
    <property type="entry name" value="PRK15117.1"/>
    <property type="match status" value="1"/>
</dbReference>
<gene>
    <name evidence="2" type="ORF">GA0061081_101241</name>
</gene>
<dbReference type="Proteomes" id="UP000199670">
    <property type="component" value="Unassembled WGS sequence"/>
</dbReference>
<evidence type="ECO:0000256" key="1">
    <source>
        <dbReference type="SAM" id="SignalP"/>
    </source>
</evidence>